<evidence type="ECO:0000313" key="2">
    <source>
        <dbReference type="EMBL" id="CAI8750363.1"/>
    </source>
</evidence>
<reference evidence="2 3" key="1">
    <citation type="submission" date="2023-03" db="EMBL/GenBank/DDBJ databases">
        <authorList>
            <person name="Pearce D."/>
        </authorList>
    </citation>
    <scope>NUCLEOTIDE SEQUENCE [LARGE SCALE GENOMIC DNA]</scope>
    <source>
        <strain evidence="2">Msz</strain>
    </source>
</reference>
<organism evidence="2 3">
    <name type="scientific">Methylocaldum szegediense</name>
    <dbReference type="NCBI Taxonomy" id="73780"/>
    <lineage>
        <taxon>Bacteria</taxon>
        <taxon>Pseudomonadati</taxon>
        <taxon>Pseudomonadota</taxon>
        <taxon>Gammaproteobacteria</taxon>
        <taxon>Methylococcales</taxon>
        <taxon>Methylococcaceae</taxon>
        <taxon>Methylocaldum</taxon>
    </lineage>
</organism>
<sequence length="62" mass="7007">MIVCLKATNVYVYSVQNKALRELIDDNGNPVSHTHPGCEEQNTHQKATSQNLLHFLTNRARS</sequence>
<keyword evidence="3" id="KW-1185">Reference proteome</keyword>
<evidence type="ECO:0000313" key="3">
    <source>
        <dbReference type="Proteomes" id="UP001162030"/>
    </source>
</evidence>
<protein>
    <recommendedName>
        <fullName evidence="4">Transposase</fullName>
    </recommendedName>
</protein>
<evidence type="ECO:0008006" key="4">
    <source>
        <dbReference type="Google" id="ProtNLM"/>
    </source>
</evidence>
<dbReference type="Proteomes" id="UP001162030">
    <property type="component" value="Chromosome"/>
</dbReference>
<proteinExistence type="predicted"/>
<accession>A0ABM9HXI3</accession>
<dbReference type="EMBL" id="OX458333">
    <property type="protein sequence ID" value="CAI8750363.1"/>
    <property type="molecule type" value="Genomic_DNA"/>
</dbReference>
<feature type="region of interest" description="Disordered" evidence="1">
    <location>
        <begin position="28"/>
        <end position="50"/>
    </location>
</feature>
<gene>
    <name evidence="2" type="ORF">MSZNOR_0634</name>
</gene>
<evidence type="ECO:0000256" key="1">
    <source>
        <dbReference type="SAM" id="MobiDB-lite"/>
    </source>
</evidence>
<name>A0ABM9HXI3_9GAMM</name>